<dbReference type="PANTHER" id="PTHR30536">
    <property type="entry name" value="ALTRONATE/GALACTARATE DEHYDRATASE"/>
    <property type="match status" value="1"/>
</dbReference>
<evidence type="ECO:0000313" key="12">
    <source>
        <dbReference type="Proteomes" id="UP000076268"/>
    </source>
</evidence>
<dbReference type="Pfam" id="PF04295">
    <property type="entry name" value="GD_AH_second"/>
    <property type="match status" value="1"/>
</dbReference>
<dbReference type="InterPro" id="IPR048332">
    <property type="entry name" value="GD_AH_C"/>
</dbReference>
<name>A0A154BVD9_ANASB</name>
<feature type="domain" description="SAF" evidence="10">
    <location>
        <begin position="19"/>
        <end position="89"/>
    </location>
</feature>
<dbReference type="EC" id="4.2.1.42" evidence="8 9"/>
<organism evidence="11 12">
    <name type="scientific">Anaerosporomusa subterranea</name>
    <dbReference type="NCBI Taxonomy" id="1794912"/>
    <lineage>
        <taxon>Bacteria</taxon>
        <taxon>Bacillati</taxon>
        <taxon>Bacillota</taxon>
        <taxon>Negativicutes</taxon>
        <taxon>Acetonemataceae</taxon>
        <taxon>Anaerosporomusa</taxon>
    </lineage>
</organism>
<dbReference type="InterPro" id="IPR013974">
    <property type="entry name" value="SAF"/>
</dbReference>
<evidence type="ECO:0000256" key="1">
    <source>
        <dbReference type="ARBA" id="ARBA00001954"/>
    </source>
</evidence>
<dbReference type="FunFam" id="2.30.130.110:FF:000001">
    <property type="entry name" value="Galactarate dehydratase (L-threo-forming)"/>
    <property type="match status" value="1"/>
</dbReference>
<proteinExistence type="inferred from homology"/>
<evidence type="ECO:0000256" key="5">
    <source>
        <dbReference type="ARBA" id="ARBA00023239"/>
    </source>
</evidence>
<sequence>MATSGKLQAPLYVKVNPADNVAIIVNPNGLPAGSVFPCGLTLIEHIPQGHKVALTDLAHHQPVIRYGEAIGYALRPIKKGSWIDESLIELPPPPNLDELPIATKTPKSLPALNGYSFDGYRNPDGSVGTKNILGISTSVQCIAGVLDYAVKQIKETILPKYPYVDDVAALNHNYGCGVAINAPEAIIPIRTLQNLANHPSFGGAVMAIGLGCEKFLPERLLKDANPSNIISLQDYHGFGDMVEAIVQMAEARLIQLNQRRRTTCPVSELVVGLQCGGSDAFSGVTANPAVGYAADLLVQAGATVLFSEVTEVRDAVHLLTPRVINQNVGHTLIREMKWYDQYLANGEVDRSANPTPGNKKGGLANVVEKSLGSIAKSGSSAIVGVLSPGEKATQKGLIYAATPASDFVCGTLQLASGMHLQVFTTGRGTPYGLAVAPVIKVSSRSSLAEQWHDLIDVDAGRIATGEASIEEVGWEIFRLIIDVASGRKQTWSDHWGIYNSLCLFNPAPVT</sequence>
<dbReference type="NCBIfam" id="TIGR03248">
    <property type="entry name" value="galactar-dH20"/>
    <property type="match status" value="1"/>
</dbReference>
<dbReference type="InterPro" id="IPR017654">
    <property type="entry name" value="GarD-like"/>
</dbReference>
<dbReference type="Pfam" id="PF20629">
    <property type="entry name" value="GD_AH_C"/>
    <property type="match status" value="1"/>
</dbReference>
<dbReference type="PANTHER" id="PTHR30536:SF1">
    <property type="entry name" value="GALACTARATE DEHYDRATASE (L-THREO-FORMING)"/>
    <property type="match status" value="1"/>
</dbReference>
<dbReference type="STRING" id="1794912.AXX12_16920"/>
<dbReference type="AlphaFoldDB" id="A0A154BVD9"/>
<protein>
    <recommendedName>
        <fullName evidence="8 9">Galactarate dehydratase</fullName>
        <ecNumber evidence="8 9">4.2.1.42</ecNumber>
    </recommendedName>
</protein>
<dbReference type="GO" id="GO:0046392">
    <property type="term" value="P:galactarate catabolic process"/>
    <property type="evidence" value="ECO:0007669"/>
    <property type="project" value="UniProtKB-UniRule"/>
</dbReference>
<comment type="pathway">
    <text evidence="7">Carbohydrate acid metabolism; galactarate degradation; D-glycerate from galactarate: step 1/3.</text>
</comment>
<dbReference type="Pfam" id="PF08666">
    <property type="entry name" value="SAF"/>
    <property type="match status" value="1"/>
</dbReference>
<dbReference type="RefSeq" id="WP_066237478.1">
    <property type="nucleotide sequence ID" value="NZ_LSGP01000005.1"/>
</dbReference>
<dbReference type="GO" id="GO:0008867">
    <property type="term" value="F:galactarate dehydratase activity"/>
    <property type="evidence" value="ECO:0007669"/>
    <property type="project" value="UniProtKB-UniRule"/>
</dbReference>
<evidence type="ECO:0000256" key="7">
    <source>
        <dbReference type="ARBA" id="ARBA00060689"/>
    </source>
</evidence>
<evidence type="ECO:0000256" key="6">
    <source>
        <dbReference type="ARBA" id="ARBA00059570"/>
    </source>
</evidence>
<gene>
    <name evidence="11" type="primary">garD</name>
    <name evidence="11" type="ORF">AXX12_16920</name>
</gene>
<keyword evidence="12" id="KW-1185">Reference proteome</keyword>
<accession>A0A154BVD9</accession>
<dbReference type="CDD" id="cd11613">
    <property type="entry name" value="SAF_AH_GD"/>
    <property type="match status" value="1"/>
</dbReference>
<evidence type="ECO:0000259" key="10">
    <source>
        <dbReference type="SMART" id="SM00858"/>
    </source>
</evidence>
<evidence type="ECO:0000256" key="8">
    <source>
        <dbReference type="ARBA" id="ARBA00066755"/>
    </source>
</evidence>
<evidence type="ECO:0000256" key="9">
    <source>
        <dbReference type="NCBIfam" id="TIGR03248"/>
    </source>
</evidence>
<dbReference type="EMBL" id="LSGP01000005">
    <property type="protein sequence ID" value="KYZ77946.1"/>
    <property type="molecule type" value="Genomic_DNA"/>
</dbReference>
<dbReference type="Proteomes" id="UP000076268">
    <property type="component" value="Unassembled WGS sequence"/>
</dbReference>
<dbReference type="GO" id="GO:0019698">
    <property type="term" value="P:D-galacturonate catabolic process"/>
    <property type="evidence" value="ECO:0007669"/>
    <property type="project" value="TreeGrafter"/>
</dbReference>
<evidence type="ECO:0000313" key="11">
    <source>
        <dbReference type="EMBL" id="KYZ77946.1"/>
    </source>
</evidence>
<comment type="caution">
    <text evidence="11">The sequence shown here is derived from an EMBL/GenBank/DDBJ whole genome shotgun (WGS) entry which is preliminary data.</text>
</comment>
<keyword evidence="3" id="KW-0479">Metal-binding</keyword>
<dbReference type="InterPro" id="IPR052172">
    <property type="entry name" value="UxaA_altronate/galactarate_dh"/>
</dbReference>
<dbReference type="InterPro" id="IPR007392">
    <property type="entry name" value="GD_AH_second"/>
</dbReference>
<comment type="similarity">
    <text evidence="2">Belongs to the UxaA family.</text>
</comment>
<keyword evidence="5" id="KW-0456">Lyase</keyword>
<reference evidence="11 12" key="1">
    <citation type="submission" date="2016-02" db="EMBL/GenBank/DDBJ databases">
        <title>Anaerosporomusa subterraneum gen. nov., sp. nov., a spore-forming obligate anaerobe isolated from saprolite.</title>
        <authorList>
            <person name="Choi J.K."/>
            <person name="Shah M."/>
            <person name="Yee N."/>
        </authorList>
    </citation>
    <scope>NUCLEOTIDE SEQUENCE [LARGE SCALE GENOMIC DNA]</scope>
    <source>
        <strain evidence="11 12">RU4</strain>
    </source>
</reference>
<comment type="function">
    <text evidence="6">Catalyzes the dehydration of galactarate to form 5-dehydro-4-deoxy-D-glucarate (5-KDG).</text>
</comment>
<evidence type="ECO:0000256" key="3">
    <source>
        <dbReference type="ARBA" id="ARBA00022723"/>
    </source>
</evidence>
<dbReference type="SMART" id="SM00858">
    <property type="entry name" value="SAF"/>
    <property type="match status" value="1"/>
</dbReference>
<dbReference type="InterPro" id="IPR044144">
    <property type="entry name" value="SAF_UxaA/GarD"/>
</dbReference>
<keyword evidence="4" id="KW-0408">Iron</keyword>
<comment type="cofactor">
    <cofactor evidence="1">
        <name>Fe(2+)</name>
        <dbReference type="ChEBI" id="CHEBI:29033"/>
    </cofactor>
</comment>
<evidence type="ECO:0000256" key="4">
    <source>
        <dbReference type="ARBA" id="ARBA00023004"/>
    </source>
</evidence>
<dbReference type="GO" id="GO:0046872">
    <property type="term" value="F:metal ion binding"/>
    <property type="evidence" value="ECO:0007669"/>
    <property type="project" value="UniProtKB-KW"/>
</dbReference>
<dbReference type="Gene3D" id="2.30.130.110">
    <property type="match status" value="1"/>
</dbReference>
<evidence type="ECO:0000256" key="2">
    <source>
        <dbReference type="ARBA" id="ARBA00010986"/>
    </source>
</evidence>
<dbReference type="OrthoDB" id="9804574at2"/>